<reference evidence="1" key="1">
    <citation type="journal article" date="2023" name="G3 (Bethesda)">
        <title>A reference genome for the long-term kleptoplast-retaining sea slug Elysia crispata morphotype clarki.</title>
        <authorList>
            <person name="Eastman K.E."/>
            <person name="Pendleton A.L."/>
            <person name="Shaikh M.A."/>
            <person name="Suttiyut T."/>
            <person name="Ogas R."/>
            <person name="Tomko P."/>
            <person name="Gavelis G."/>
            <person name="Widhalm J.R."/>
            <person name="Wisecaver J.H."/>
        </authorList>
    </citation>
    <scope>NUCLEOTIDE SEQUENCE</scope>
    <source>
        <strain evidence="1">ECLA1</strain>
    </source>
</reference>
<dbReference type="Proteomes" id="UP001283361">
    <property type="component" value="Unassembled WGS sequence"/>
</dbReference>
<comment type="caution">
    <text evidence="1">The sequence shown here is derived from an EMBL/GenBank/DDBJ whole genome shotgun (WGS) entry which is preliminary data.</text>
</comment>
<dbReference type="AlphaFoldDB" id="A0AAE0XW52"/>
<evidence type="ECO:0000313" key="1">
    <source>
        <dbReference type="EMBL" id="KAK3719770.1"/>
    </source>
</evidence>
<evidence type="ECO:0000313" key="2">
    <source>
        <dbReference type="Proteomes" id="UP001283361"/>
    </source>
</evidence>
<sequence length="141" mass="15803">MATRPFFVINFTEGENPLKDRNRINPARHIIYGYDQYAFLGLHTTIMAYRLVLESISEDSEEEASPSHNSTQDFAAKLAVWFHWDVVFLCGVREGCDCLPFKVLDNVELAARLSARNLQPAVPSASLVPANDVLLMGLEFG</sequence>
<protein>
    <submittedName>
        <fullName evidence="1">Uncharacterized protein</fullName>
    </submittedName>
</protein>
<organism evidence="1 2">
    <name type="scientific">Elysia crispata</name>
    <name type="common">lettuce slug</name>
    <dbReference type="NCBI Taxonomy" id="231223"/>
    <lineage>
        <taxon>Eukaryota</taxon>
        <taxon>Metazoa</taxon>
        <taxon>Spiralia</taxon>
        <taxon>Lophotrochozoa</taxon>
        <taxon>Mollusca</taxon>
        <taxon>Gastropoda</taxon>
        <taxon>Heterobranchia</taxon>
        <taxon>Euthyneura</taxon>
        <taxon>Panpulmonata</taxon>
        <taxon>Sacoglossa</taxon>
        <taxon>Placobranchoidea</taxon>
        <taxon>Plakobranchidae</taxon>
        <taxon>Elysia</taxon>
    </lineage>
</organism>
<accession>A0AAE0XW52</accession>
<proteinExistence type="predicted"/>
<dbReference type="EMBL" id="JAWDGP010007412">
    <property type="protein sequence ID" value="KAK3719770.1"/>
    <property type="molecule type" value="Genomic_DNA"/>
</dbReference>
<keyword evidence="2" id="KW-1185">Reference proteome</keyword>
<name>A0AAE0XW52_9GAST</name>
<gene>
    <name evidence="1" type="ORF">RRG08_040073</name>
</gene>